<dbReference type="InterPro" id="IPR029052">
    <property type="entry name" value="Metallo-depent_PP-like"/>
</dbReference>
<dbReference type="Proteomes" id="UP001197028">
    <property type="component" value="Unassembled WGS sequence"/>
</dbReference>
<proteinExistence type="inferred from homology"/>
<dbReference type="SUPFAM" id="SSF56300">
    <property type="entry name" value="Metallo-dependent phosphatases"/>
    <property type="match status" value="1"/>
</dbReference>
<dbReference type="Gene3D" id="3.60.21.10">
    <property type="match status" value="1"/>
</dbReference>
<gene>
    <name evidence="3" type="ORF">HJG40_02640</name>
</gene>
<comment type="caution">
    <text evidence="3">The sequence shown here is derived from an EMBL/GenBank/DDBJ whole genome shotgun (WGS) entry which is preliminary data.</text>
</comment>
<reference evidence="3 4" key="1">
    <citation type="journal article" date="2021" name="ISME J.">
        <title>Genomic evolution of the class Acidithiobacillia: deep-branching Proteobacteria living in extreme acidic conditions.</title>
        <authorList>
            <person name="Moya-Beltran A."/>
            <person name="Beard S."/>
            <person name="Rojas-Villalobos C."/>
            <person name="Issotta F."/>
            <person name="Gallardo Y."/>
            <person name="Ulloa R."/>
            <person name="Giaveno A."/>
            <person name="Degli Esposti M."/>
            <person name="Johnson D.B."/>
            <person name="Quatrini R."/>
        </authorList>
    </citation>
    <scope>NUCLEOTIDE SEQUENCE [LARGE SCALE GENOMIC DNA]</scope>
    <source>
        <strain evidence="3 4">ATCC 19703</strain>
    </source>
</reference>
<feature type="domain" description="Calcineurin-like phosphoesterase" evidence="2">
    <location>
        <begin position="7"/>
        <end position="133"/>
    </location>
</feature>
<name>A0ABS5ZM39_9PROT</name>
<evidence type="ECO:0000256" key="1">
    <source>
        <dbReference type="ARBA" id="ARBA00008950"/>
    </source>
</evidence>
<organism evidence="3 4">
    <name type="scientific">Acidithiobacillus concretivorus</name>
    <dbReference type="NCBI Taxonomy" id="3063952"/>
    <lineage>
        <taxon>Bacteria</taxon>
        <taxon>Pseudomonadati</taxon>
        <taxon>Pseudomonadota</taxon>
        <taxon>Acidithiobacillia</taxon>
        <taxon>Acidithiobacillales</taxon>
        <taxon>Acidithiobacillaceae</taxon>
        <taxon>Acidithiobacillus</taxon>
    </lineage>
</organism>
<dbReference type="RefSeq" id="WP_215862758.1">
    <property type="nucleotide sequence ID" value="NZ_JABELD010000017.1"/>
</dbReference>
<evidence type="ECO:0000313" key="4">
    <source>
        <dbReference type="Proteomes" id="UP001197028"/>
    </source>
</evidence>
<evidence type="ECO:0000313" key="3">
    <source>
        <dbReference type="EMBL" id="MBU2737721.1"/>
    </source>
</evidence>
<dbReference type="InterPro" id="IPR024654">
    <property type="entry name" value="Calcineurin-like_PHP_lpxH"/>
</dbReference>
<accession>A0ABS5ZM39</accession>
<evidence type="ECO:0000259" key="2">
    <source>
        <dbReference type="Pfam" id="PF12850"/>
    </source>
</evidence>
<dbReference type="Pfam" id="PF12850">
    <property type="entry name" value="Metallophos_2"/>
    <property type="match status" value="1"/>
</dbReference>
<sequence>MLRTFFTSDSHFGHANIIRYCQRPFADADKMDRAMVDIWNSVVDPRDTVYHLGDFSMLKPDQIALLLKKLNGTKHLIRGNHDPVHSNQIKGWSSVQEMTKIHVEGKSLFLCHYPMREWPGMWNGTIHLYGHVHGNFPPQPGSMGVSADVWGGRPVQIADICDALEPFDPEVAKRHRAEVLRLRKWE</sequence>
<protein>
    <submittedName>
        <fullName evidence="3">Metallophosphoesterase</fullName>
    </submittedName>
</protein>
<comment type="similarity">
    <text evidence="1">Belongs to the metallophosphoesterase superfamily. YfcE family.</text>
</comment>
<keyword evidence="4" id="KW-1185">Reference proteome</keyword>
<dbReference type="EMBL" id="JABELD010000017">
    <property type="protein sequence ID" value="MBU2737721.1"/>
    <property type="molecule type" value="Genomic_DNA"/>
</dbReference>